<dbReference type="InterPro" id="IPR044021">
    <property type="entry name" value="CrtO"/>
</dbReference>
<evidence type="ECO:0000256" key="2">
    <source>
        <dbReference type="ARBA" id="ARBA00022475"/>
    </source>
</evidence>
<feature type="transmembrane region" description="Helical" evidence="13">
    <location>
        <begin position="122"/>
        <end position="139"/>
    </location>
</feature>
<sequence length="169" mass="19610">MLENAGLYAALWIAFHFGIGYIAYRLPPAFLRDLPFVSQCYRWETTGRLYERLGIRDWKDRLPEAGDFYAGGFSKRHLHGHDPAYLRRFVIETSRAETSHWLTWGMALTFFAWNPWDVGVAMMIYGAIANLPCILIQRYNRVRLRRAIRILARRADRDGAPLPVNAVAH</sequence>
<dbReference type="Pfam" id="PF18927">
    <property type="entry name" value="CrtO"/>
    <property type="match status" value="1"/>
</dbReference>
<accession>A0A6P1DUX2</accession>
<evidence type="ECO:0000256" key="10">
    <source>
        <dbReference type="ARBA" id="ARBA00023603"/>
    </source>
</evidence>
<dbReference type="EMBL" id="JAAIJR010000042">
    <property type="protein sequence ID" value="NEX20993.1"/>
    <property type="molecule type" value="Genomic_DNA"/>
</dbReference>
<dbReference type="UniPathway" id="UPA00029">
    <property type="reaction ID" value="UER00560"/>
</dbReference>
<dbReference type="Proteomes" id="UP000471640">
    <property type="component" value="Unassembled WGS sequence"/>
</dbReference>
<comment type="pathway">
    <text evidence="9">Carotenoid biosynthesis; staphyloxanthin biosynthesis; staphyloxanthin from farnesyl diphosphate: step 5/5.</text>
</comment>
<keyword evidence="5" id="KW-0732">Signal</keyword>
<evidence type="ECO:0000256" key="5">
    <source>
        <dbReference type="ARBA" id="ARBA00022729"/>
    </source>
</evidence>
<comment type="caution">
    <text evidence="14">The sequence shown here is derived from an EMBL/GenBank/DDBJ whole genome shotgun (WGS) entry which is preliminary data.</text>
</comment>
<evidence type="ECO:0000313" key="15">
    <source>
        <dbReference type="Proteomes" id="UP000471640"/>
    </source>
</evidence>
<evidence type="ECO:0000256" key="12">
    <source>
        <dbReference type="ARBA" id="ARBA00025324"/>
    </source>
</evidence>
<keyword evidence="4 13" id="KW-0812">Transmembrane</keyword>
<evidence type="ECO:0000256" key="13">
    <source>
        <dbReference type="SAM" id="Phobius"/>
    </source>
</evidence>
<dbReference type="GO" id="GO:0016746">
    <property type="term" value="F:acyltransferase activity"/>
    <property type="evidence" value="ECO:0007669"/>
    <property type="project" value="UniProtKB-KW"/>
</dbReference>
<keyword evidence="15" id="KW-1185">Reference proteome</keyword>
<evidence type="ECO:0000256" key="7">
    <source>
        <dbReference type="ARBA" id="ARBA00023136"/>
    </source>
</evidence>
<comment type="similarity">
    <text evidence="10">Belongs to the acyltransferase CrtO family.</text>
</comment>
<keyword evidence="6 13" id="KW-1133">Transmembrane helix</keyword>
<evidence type="ECO:0000256" key="11">
    <source>
        <dbReference type="ARBA" id="ARBA00023667"/>
    </source>
</evidence>
<feature type="transmembrane region" description="Helical" evidence="13">
    <location>
        <begin position="6"/>
        <end position="24"/>
    </location>
</feature>
<evidence type="ECO:0000313" key="14">
    <source>
        <dbReference type="EMBL" id="NEX20993.1"/>
    </source>
</evidence>
<proteinExistence type="inferred from homology"/>
<dbReference type="GO" id="GO:0005886">
    <property type="term" value="C:plasma membrane"/>
    <property type="evidence" value="ECO:0007669"/>
    <property type="project" value="UniProtKB-SubCell"/>
</dbReference>
<dbReference type="RefSeq" id="WP_164654098.1">
    <property type="nucleotide sequence ID" value="NZ_JAAIJR010000042.1"/>
</dbReference>
<gene>
    <name evidence="14" type="ORF">G3480_11830</name>
</gene>
<evidence type="ECO:0000256" key="1">
    <source>
        <dbReference type="ARBA" id="ARBA00004162"/>
    </source>
</evidence>
<comment type="function">
    <text evidence="12">Catalyzes the acylation of glycosyl-4,4'-diaponeurosporenoate, i.e. the esterification of glucose at the C6'' position with the carboxyl group of the C(15) fatty acid 12-methyltetradecanoic acid, to yield staphyloxanthin. This is the last step in the biosynthesis of this orange pigment, present in most staphylococci strains.</text>
</comment>
<keyword evidence="3" id="KW-0808">Transferase</keyword>
<name>A0A6P1DUX2_9GAMM</name>
<keyword evidence="7 13" id="KW-0472">Membrane</keyword>
<keyword evidence="2" id="KW-1003">Cell membrane</keyword>
<evidence type="ECO:0000256" key="9">
    <source>
        <dbReference type="ARBA" id="ARBA00023588"/>
    </source>
</evidence>
<evidence type="ECO:0000256" key="3">
    <source>
        <dbReference type="ARBA" id="ARBA00022679"/>
    </source>
</evidence>
<organism evidence="14 15">
    <name type="scientific">Thiorhodococcus mannitoliphagus</name>
    <dbReference type="NCBI Taxonomy" id="329406"/>
    <lineage>
        <taxon>Bacteria</taxon>
        <taxon>Pseudomonadati</taxon>
        <taxon>Pseudomonadota</taxon>
        <taxon>Gammaproteobacteria</taxon>
        <taxon>Chromatiales</taxon>
        <taxon>Chromatiaceae</taxon>
        <taxon>Thiorhodococcus</taxon>
    </lineage>
</organism>
<evidence type="ECO:0000256" key="8">
    <source>
        <dbReference type="ARBA" id="ARBA00023315"/>
    </source>
</evidence>
<dbReference type="AlphaFoldDB" id="A0A6P1DUX2"/>
<comment type="subcellular location">
    <subcellularLocation>
        <location evidence="1">Cell membrane</location>
        <topology evidence="1">Single-pass membrane protein</topology>
    </subcellularLocation>
</comment>
<evidence type="ECO:0000256" key="6">
    <source>
        <dbReference type="ARBA" id="ARBA00022989"/>
    </source>
</evidence>
<keyword evidence="8" id="KW-0012">Acyltransferase</keyword>
<reference evidence="14 15" key="2">
    <citation type="submission" date="2020-02" db="EMBL/GenBank/DDBJ databases">
        <title>Genome sequences of Thiorhodococcus mannitoliphagus and Thiorhodococcus minor, purple sulfur photosynthetic bacteria in the gammaproteobacterial family, Chromatiaceae.</title>
        <authorList>
            <person name="Aviles F.A."/>
            <person name="Meyer T.E."/>
            <person name="Kyndt J.A."/>
        </authorList>
    </citation>
    <scope>NUCLEOTIDE SEQUENCE [LARGE SCALE GENOMIC DNA]</scope>
    <source>
        <strain evidence="14 15">DSM 18266</strain>
    </source>
</reference>
<evidence type="ECO:0000256" key="4">
    <source>
        <dbReference type="ARBA" id="ARBA00022692"/>
    </source>
</evidence>
<reference evidence="15" key="1">
    <citation type="journal article" date="2020" name="Microbiol. Resour. Announc.">
        <title>Draft Genome Sequences of Thiorhodococcus mannitoliphagus and Thiorhodococcus minor, Purple Sulfur Photosynthetic Bacteria in the Gammaproteobacterial Family Chromatiaceae.</title>
        <authorList>
            <person name="Aviles F.A."/>
            <person name="Meyer T.E."/>
            <person name="Kyndt J.A."/>
        </authorList>
    </citation>
    <scope>NUCLEOTIDE SEQUENCE [LARGE SCALE GENOMIC DNA]</scope>
    <source>
        <strain evidence="15">DSM 18266</strain>
    </source>
</reference>
<protein>
    <recommendedName>
        <fullName evidence="11">Glycosyl-4,4'-diaponeurosporenoate acyltransferase</fullName>
    </recommendedName>
</protein>